<dbReference type="SMART" id="SM00493">
    <property type="entry name" value="TOPRIM"/>
    <property type="match status" value="1"/>
</dbReference>
<dbReference type="GO" id="GO:0006310">
    <property type="term" value="P:DNA recombination"/>
    <property type="evidence" value="ECO:0007669"/>
    <property type="project" value="UniProtKB-UniRule"/>
</dbReference>
<keyword evidence="5 7" id="KW-0233">DNA recombination</keyword>
<evidence type="ECO:0000313" key="9">
    <source>
        <dbReference type="EMBL" id="MYD89797.1"/>
    </source>
</evidence>
<gene>
    <name evidence="7 9" type="primary">recR</name>
    <name evidence="9" type="ORF">F4Y08_05580</name>
</gene>
<comment type="function">
    <text evidence="7">May play a role in DNA repair. It seems to be involved in an RecBC-independent recombinational process of DNA repair. It may act with RecF and RecO.</text>
</comment>
<dbReference type="EMBL" id="VXPY01000036">
    <property type="protein sequence ID" value="MYD89797.1"/>
    <property type="molecule type" value="Genomic_DNA"/>
</dbReference>
<accession>A0A6B1DRF2</accession>
<dbReference type="AlphaFoldDB" id="A0A6B1DRF2"/>
<evidence type="ECO:0000256" key="2">
    <source>
        <dbReference type="ARBA" id="ARBA00022763"/>
    </source>
</evidence>
<dbReference type="PANTHER" id="PTHR30446:SF0">
    <property type="entry name" value="RECOMBINATION PROTEIN RECR"/>
    <property type="match status" value="1"/>
</dbReference>
<dbReference type="PROSITE" id="PS50880">
    <property type="entry name" value="TOPRIM"/>
    <property type="match status" value="1"/>
</dbReference>
<dbReference type="Gene3D" id="1.10.8.420">
    <property type="entry name" value="RecR Domain 1"/>
    <property type="match status" value="1"/>
</dbReference>
<evidence type="ECO:0000256" key="1">
    <source>
        <dbReference type="ARBA" id="ARBA00022723"/>
    </source>
</evidence>
<dbReference type="Gene3D" id="3.40.1360.10">
    <property type="match status" value="1"/>
</dbReference>
<evidence type="ECO:0000256" key="6">
    <source>
        <dbReference type="ARBA" id="ARBA00023204"/>
    </source>
</evidence>
<keyword evidence="4 7" id="KW-0862">Zinc</keyword>
<evidence type="ECO:0000259" key="8">
    <source>
        <dbReference type="PROSITE" id="PS50880"/>
    </source>
</evidence>
<dbReference type="InterPro" id="IPR000093">
    <property type="entry name" value="DNA_Rcmb_RecR"/>
</dbReference>
<evidence type="ECO:0000256" key="3">
    <source>
        <dbReference type="ARBA" id="ARBA00022771"/>
    </source>
</evidence>
<dbReference type="InterPro" id="IPR015967">
    <property type="entry name" value="Rcmb_RecR_Znf"/>
</dbReference>
<feature type="domain" description="Toprim" evidence="8">
    <location>
        <begin position="83"/>
        <end position="181"/>
    </location>
</feature>
<feature type="zinc finger region" description="C4-type" evidence="7">
    <location>
        <begin position="60"/>
        <end position="75"/>
    </location>
</feature>
<protein>
    <recommendedName>
        <fullName evidence="7">Recombination protein RecR</fullName>
    </recommendedName>
</protein>
<dbReference type="GO" id="GO:0008270">
    <property type="term" value="F:zinc ion binding"/>
    <property type="evidence" value="ECO:0007669"/>
    <property type="project" value="UniProtKB-KW"/>
</dbReference>
<sequence>MSSDLLPGIVTDTIASLSRLPGIGPRSAQRLTYFLLQAPEHLPRELGDLLMRLQTETELCRICCNICDTQPCSLCSSRDRDRSVICVVEEPQIVSVIDRMGQFNGLYHVLHGTLSPLDGRGPEDIRLKELWRRLDVGGEAEIREVIVATSPDLPGQATAQWIADELRHHPIKVSQLARGLAAGSDLEYADDVSFRFALEGRRVL</sequence>
<evidence type="ECO:0000256" key="5">
    <source>
        <dbReference type="ARBA" id="ARBA00023172"/>
    </source>
</evidence>
<dbReference type="PANTHER" id="PTHR30446">
    <property type="entry name" value="RECOMBINATION PROTEIN RECR"/>
    <property type="match status" value="1"/>
</dbReference>
<organism evidence="9">
    <name type="scientific">Caldilineaceae bacterium SB0662_bin_9</name>
    <dbReference type="NCBI Taxonomy" id="2605258"/>
    <lineage>
        <taxon>Bacteria</taxon>
        <taxon>Bacillati</taxon>
        <taxon>Chloroflexota</taxon>
        <taxon>Caldilineae</taxon>
        <taxon>Caldilineales</taxon>
        <taxon>Caldilineaceae</taxon>
    </lineage>
</organism>
<keyword evidence="1 7" id="KW-0479">Metal-binding</keyword>
<name>A0A6B1DRF2_9CHLR</name>
<dbReference type="SUPFAM" id="SSF111304">
    <property type="entry name" value="Recombination protein RecR"/>
    <property type="match status" value="1"/>
</dbReference>
<dbReference type="GO" id="GO:0006281">
    <property type="term" value="P:DNA repair"/>
    <property type="evidence" value="ECO:0007669"/>
    <property type="project" value="UniProtKB-UniRule"/>
</dbReference>
<comment type="similarity">
    <text evidence="7">Belongs to the RecR family.</text>
</comment>
<comment type="caution">
    <text evidence="9">The sequence shown here is derived from an EMBL/GenBank/DDBJ whole genome shotgun (WGS) entry which is preliminary data.</text>
</comment>
<keyword evidence="3 7" id="KW-0863">Zinc-finger</keyword>
<keyword evidence="2 7" id="KW-0227">DNA damage</keyword>
<dbReference type="HAMAP" id="MF_00017">
    <property type="entry name" value="RecR"/>
    <property type="match status" value="1"/>
</dbReference>
<dbReference type="InterPro" id="IPR023627">
    <property type="entry name" value="Rcmb_RecR"/>
</dbReference>
<keyword evidence="6 7" id="KW-0234">DNA repair</keyword>
<evidence type="ECO:0000256" key="7">
    <source>
        <dbReference type="HAMAP-Rule" id="MF_00017"/>
    </source>
</evidence>
<dbReference type="InterPro" id="IPR034137">
    <property type="entry name" value="TOPRIM_RecR"/>
</dbReference>
<evidence type="ECO:0000256" key="4">
    <source>
        <dbReference type="ARBA" id="ARBA00022833"/>
    </source>
</evidence>
<dbReference type="Pfam" id="PF21176">
    <property type="entry name" value="RecR_HhH"/>
    <property type="match status" value="1"/>
</dbReference>
<dbReference type="Pfam" id="PF13662">
    <property type="entry name" value="Toprim_4"/>
    <property type="match status" value="1"/>
</dbReference>
<dbReference type="CDD" id="cd01025">
    <property type="entry name" value="TOPRIM_recR"/>
    <property type="match status" value="1"/>
</dbReference>
<proteinExistence type="inferred from homology"/>
<dbReference type="NCBIfam" id="TIGR00615">
    <property type="entry name" value="recR"/>
    <property type="match status" value="1"/>
</dbReference>
<dbReference type="InterPro" id="IPR006171">
    <property type="entry name" value="TOPRIM_dom"/>
</dbReference>
<reference evidence="9" key="1">
    <citation type="submission" date="2019-09" db="EMBL/GenBank/DDBJ databases">
        <title>Characterisation of the sponge microbiome using genome-centric metagenomics.</title>
        <authorList>
            <person name="Engelberts J.P."/>
            <person name="Robbins S.J."/>
            <person name="De Goeij J.M."/>
            <person name="Aranda M."/>
            <person name="Bell S.C."/>
            <person name="Webster N.S."/>
        </authorList>
    </citation>
    <scope>NUCLEOTIDE SEQUENCE</scope>
    <source>
        <strain evidence="9">SB0662_bin_9</strain>
    </source>
</reference>
<dbReference type="PROSITE" id="PS01300">
    <property type="entry name" value="RECR"/>
    <property type="match status" value="1"/>
</dbReference>
<dbReference type="GO" id="GO:0003677">
    <property type="term" value="F:DNA binding"/>
    <property type="evidence" value="ECO:0007669"/>
    <property type="project" value="UniProtKB-UniRule"/>
</dbReference>